<dbReference type="CDD" id="cd03801">
    <property type="entry name" value="GT4_PimA-like"/>
    <property type="match status" value="1"/>
</dbReference>
<dbReference type="EMBL" id="JAWDIO010000002">
    <property type="protein sequence ID" value="MDU0356107.1"/>
    <property type="molecule type" value="Genomic_DNA"/>
</dbReference>
<gene>
    <name evidence="3" type="ORF">RS130_21410</name>
</gene>
<keyword evidence="1 3" id="KW-0808">Transferase</keyword>
<proteinExistence type="predicted"/>
<comment type="caution">
    <text evidence="3">The sequence shown here is derived from an EMBL/GenBank/DDBJ whole genome shotgun (WGS) entry which is preliminary data.</text>
</comment>
<dbReference type="RefSeq" id="WP_316027614.1">
    <property type="nucleotide sequence ID" value="NZ_JAWDIO010000002.1"/>
</dbReference>
<keyword evidence="4" id="KW-1185">Reference proteome</keyword>
<dbReference type="EC" id="2.4.-.-" evidence="3"/>
<dbReference type="InterPro" id="IPR001296">
    <property type="entry name" value="Glyco_trans_1"/>
</dbReference>
<sequence>MYDFMPEIANKIIVVENALTFNVKPNKQINKSDCVTFLFLSNLIFSKGYTHLAEAAVKLLESNVFNFEVVFAGDFMQSPDDPDDVEQQKDKFLNIVRKNNKGKISYIGTVDGERKKDILNRADILVLPTNYHVEGQPVSIIEAMAYSCAIIATNYRSIPDLVDDKNSKYVEYANVNDLAQKMELLIRDNEELASMCKWSREKFNSKFTWECHYQKMRKVILS</sequence>
<dbReference type="Pfam" id="PF00534">
    <property type="entry name" value="Glycos_transf_1"/>
    <property type="match status" value="1"/>
</dbReference>
<evidence type="ECO:0000313" key="4">
    <source>
        <dbReference type="Proteomes" id="UP001247805"/>
    </source>
</evidence>
<feature type="domain" description="Glycosyl transferase family 1" evidence="2">
    <location>
        <begin position="29"/>
        <end position="196"/>
    </location>
</feature>
<dbReference type="PANTHER" id="PTHR46401:SF2">
    <property type="entry name" value="GLYCOSYLTRANSFERASE WBBK-RELATED"/>
    <property type="match status" value="1"/>
</dbReference>
<evidence type="ECO:0000259" key="2">
    <source>
        <dbReference type="Pfam" id="PF00534"/>
    </source>
</evidence>
<dbReference type="GO" id="GO:0016757">
    <property type="term" value="F:glycosyltransferase activity"/>
    <property type="evidence" value="ECO:0007669"/>
    <property type="project" value="UniProtKB-KW"/>
</dbReference>
<evidence type="ECO:0000256" key="1">
    <source>
        <dbReference type="ARBA" id="ARBA00022679"/>
    </source>
</evidence>
<dbReference type="Gene3D" id="3.40.50.2000">
    <property type="entry name" value="Glycogen Phosphorylase B"/>
    <property type="match status" value="1"/>
</dbReference>
<organism evidence="3 4">
    <name type="scientific">Paraglaciecola aquimarina</name>
    <dbReference type="NCBI Taxonomy" id="1235557"/>
    <lineage>
        <taxon>Bacteria</taxon>
        <taxon>Pseudomonadati</taxon>
        <taxon>Pseudomonadota</taxon>
        <taxon>Gammaproteobacteria</taxon>
        <taxon>Alteromonadales</taxon>
        <taxon>Alteromonadaceae</taxon>
        <taxon>Paraglaciecola</taxon>
    </lineage>
</organism>
<name>A0ABU3T1F4_9ALTE</name>
<dbReference type="SUPFAM" id="SSF53756">
    <property type="entry name" value="UDP-Glycosyltransferase/glycogen phosphorylase"/>
    <property type="match status" value="1"/>
</dbReference>
<evidence type="ECO:0000313" key="3">
    <source>
        <dbReference type="EMBL" id="MDU0356107.1"/>
    </source>
</evidence>
<accession>A0ABU3T1F4</accession>
<keyword evidence="3" id="KW-0328">Glycosyltransferase</keyword>
<dbReference type="Proteomes" id="UP001247805">
    <property type="component" value="Unassembled WGS sequence"/>
</dbReference>
<reference evidence="3 4" key="1">
    <citation type="submission" date="2023-10" db="EMBL/GenBank/DDBJ databases">
        <title>Glaciecola aquimarina strain GGW-M5 nov., isolated from a coastal seawater.</title>
        <authorList>
            <person name="Bayburt H."/>
            <person name="Kim J.M."/>
            <person name="Choi B.J."/>
            <person name="Jeon C.O."/>
        </authorList>
    </citation>
    <scope>NUCLEOTIDE SEQUENCE [LARGE SCALE GENOMIC DNA]</scope>
    <source>
        <strain evidence="3 4">KCTC 32108</strain>
    </source>
</reference>
<dbReference type="PANTHER" id="PTHR46401">
    <property type="entry name" value="GLYCOSYLTRANSFERASE WBBK-RELATED"/>
    <property type="match status" value="1"/>
</dbReference>
<protein>
    <submittedName>
        <fullName evidence="3">Glycosyltransferase family 4 protein</fullName>
        <ecNumber evidence="3">2.4.-.-</ecNumber>
    </submittedName>
</protein>